<dbReference type="PANTHER" id="PTHR34136:SF1">
    <property type="entry name" value="UDP-N-ACETYL-D-MANNOSAMINURONIC ACID TRANSFERASE"/>
    <property type="match status" value="1"/>
</dbReference>
<comment type="similarity">
    <text evidence="5">Belongs to the glycosyltransferase 26 family. TagA/TarA subfamily.</text>
</comment>
<dbReference type="STRING" id="378794.GCA_001570625_00546"/>
<dbReference type="GO" id="GO:0047244">
    <property type="term" value="F:N-acetylglucosaminyldiphosphoundecaprenol N-acetyl-beta-D-mannosaminyltransferase activity"/>
    <property type="evidence" value="ECO:0007669"/>
    <property type="project" value="UniProtKB-UniRule"/>
</dbReference>
<dbReference type="GO" id="GO:0071555">
    <property type="term" value="P:cell wall organization"/>
    <property type="evidence" value="ECO:0007669"/>
    <property type="project" value="UniProtKB-KW"/>
</dbReference>
<comment type="function">
    <text evidence="5">Catalyzes the conversion of GlcNAc-PP-undecaprenol into ManNAc-GlcNAc-PP-undecaprenol, the first committed lipid intermediate in the de novo synthesis of teichoic acid.</text>
</comment>
<dbReference type="Pfam" id="PF03808">
    <property type="entry name" value="Glyco_tran_WecG"/>
    <property type="match status" value="1"/>
</dbReference>
<dbReference type="InterPro" id="IPR004629">
    <property type="entry name" value="WecG_TagA_CpsF"/>
</dbReference>
<dbReference type="AlphaFoldDB" id="A0A354YYY3"/>
<dbReference type="InterPro" id="IPR034714">
    <property type="entry name" value="TagA_TarA"/>
</dbReference>
<dbReference type="NCBIfam" id="TIGR00696">
    <property type="entry name" value="wecG_tagA_cpsF"/>
    <property type="match status" value="1"/>
</dbReference>
<dbReference type="PANTHER" id="PTHR34136">
    <property type="match status" value="1"/>
</dbReference>
<protein>
    <recommendedName>
        <fullName evidence="5">N-acetylglucosaminyldiphosphoundecaprenol N-acetyl-beta-D-mannosaminyltransferase</fullName>
        <ecNumber evidence="5">2.4.1.187</ecNumber>
    </recommendedName>
    <alternativeName>
        <fullName evidence="5">N-acetylmannosaminyltransferase</fullName>
    </alternativeName>
    <alternativeName>
        <fullName evidence="5">UDP-N-acetylmannosamine transferase</fullName>
    </alternativeName>
    <alternativeName>
        <fullName evidence="5">UDP-N-acetylmannosamine:N-acetylglucosaminyl pyrophosphorylundecaprenol N-acetylmannosaminyltransferase</fullName>
    </alternativeName>
</protein>
<accession>A0A354YYY3</accession>
<organism evidence="6 7">
    <name type="scientific">Syntrophomonas wolfei</name>
    <dbReference type="NCBI Taxonomy" id="863"/>
    <lineage>
        <taxon>Bacteria</taxon>
        <taxon>Bacillati</taxon>
        <taxon>Bacillota</taxon>
        <taxon>Clostridia</taxon>
        <taxon>Eubacteriales</taxon>
        <taxon>Syntrophomonadaceae</taxon>
        <taxon>Syntrophomonas</taxon>
    </lineage>
</organism>
<dbReference type="UniPathway" id="UPA00632"/>
<dbReference type="HAMAP" id="MF_02070">
    <property type="entry name" value="TagA_TarA"/>
    <property type="match status" value="1"/>
</dbReference>
<dbReference type="EC" id="2.4.1.187" evidence="5"/>
<keyword evidence="1 5" id="KW-0328">Glycosyltransferase</keyword>
<keyword evidence="3 5" id="KW-0777">Teichoic acid biosynthesis</keyword>
<evidence type="ECO:0000256" key="4">
    <source>
        <dbReference type="ARBA" id="ARBA00023316"/>
    </source>
</evidence>
<gene>
    <name evidence="6" type="ORF">DDZ44_11515</name>
</gene>
<dbReference type="RefSeq" id="WP_061213098.1">
    <property type="nucleotide sequence ID" value="NZ_DCDX01000008.1"/>
</dbReference>
<dbReference type="Proteomes" id="UP000263273">
    <property type="component" value="Unassembled WGS sequence"/>
</dbReference>
<evidence type="ECO:0000313" key="7">
    <source>
        <dbReference type="Proteomes" id="UP000263273"/>
    </source>
</evidence>
<dbReference type="EMBL" id="DNZF01000249">
    <property type="protein sequence ID" value="HBK54553.1"/>
    <property type="molecule type" value="Genomic_DNA"/>
</dbReference>
<reference evidence="6 7" key="1">
    <citation type="journal article" date="2018" name="Nat. Biotechnol.">
        <title>A standardized bacterial taxonomy based on genome phylogeny substantially revises the tree of life.</title>
        <authorList>
            <person name="Parks D.H."/>
            <person name="Chuvochina M."/>
            <person name="Waite D.W."/>
            <person name="Rinke C."/>
            <person name="Skarshewski A."/>
            <person name="Chaumeil P.A."/>
            <person name="Hugenholtz P."/>
        </authorList>
    </citation>
    <scope>NUCLEOTIDE SEQUENCE [LARGE SCALE GENOMIC DNA]</scope>
    <source>
        <strain evidence="6">UBA10948</strain>
    </source>
</reference>
<comment type="catalytic activity">
    <reaction evidence="5">
        <text>UDP-N-acetyl-alpha-D-mannosamine + N-acetyl-alpha-D-glucosaminyl-di-trans,octa-cis-undecaprenyl diphosphate = N-acetyl-beta-D-mannosaminyl-(1-&gt;4)-N-acetyl-alpha-D-glucosaminyl di-trans,octa-cis-undecaprenyl diphosphate + UDP + H(+)</text>
        <dbReference type="Rhea" id="RHEA:16053"/>
        <dbReference type="ChEBI" id="CHEBI:15378"/>
        <dbReference type="ChEBI" id="CHEBI:58223"/>
        <dbReference type="ChEBI" id="CHEBI:62959"/>
        <dbReference type="ChEBI" id="CHEBI:68623"/>
        <dbReference type="ChEBI" id="CHEBI:132210"/>
        <dbReference type="EC" id="2.4.1.187"/>
    </reaction>
</comment>
<name>A0A354YYY3_9FIRM</name>
<evidence type="ECO:0000256" key="1">
    <source>
        <dbReference type="ARBA" id="ARBA00022676"/>
    </source>
</evidence>
<dbReference type="CDD" id="cd06533">
    <property type="entry name" value="Glyco_transf_WecG_TagA"/>
    <property type="match status" value="1"/>
</dbReference>
<proteinExistence type="inferred from homology"/>
<comment type="caution">
    <text evidence="6">The sequence shown here is derived from an EMBL/GenBank/DDBJ whole genome shotgun (WGS) entry which is preliminary data.</text>
</comment>
<dbReference type="GO" id="GO:0019350">
    <property type="term" value="P:teichoic acid biosynthetic process"/>
    <property type="evidence" value="ECO:0007669"/>
    <property type="project" value="UniProtKB-UniRule"/>
</dbReference>
<sequence length="248" mass="27701">MKEKTKSRIDILGCQIDKVNMDQALAFIEKRINENIPSHIITLNAEIVYQAHKDQQLREVINSASLNTPDGIGIVWAARQLGVTLKERVTGIDLLDRICSIAPARGWSIFFLGAAPGVAEQAASRLLAKYPGLAIVGTENGYFKEEEEKAVIAKIKALSPHILFLGLGAPKQEYFIRRNLKLLGAPVCIGVGGSFDVVAGIKKRAPILFIKLNLEWLYRLLAEPSRFKRQLALPRFAWLVLKQKWRGY</sequence>
<keyword evidence="2 5" id="KW-0808">Transferase</keyword>
<evidence type="ECO:0000256" key="5">
    <source>
        <dbReference type="HAMAP-Rule" id="MF_02070"/>
    </source>
</evidence>
<evidence type="ECO:0000256" key="2">
    <source>
        <dbReference type="ARBA" id="ARBA00022679"/>
    </source>
</evidence>
<evidence type="ECO:0000313" key="6">
    <source>
        <dbReference type="EMBL" id="HBK54553.1"/>
    </source>
</evidence>
<evidence type="ECO:0000256" key="3">
    <source>
        <dbReference type="ARBA" id="ARBA00022944"/>
    </source>
</evidence>
<comment type="pathway">
    <text evidence="5">Cell wall biogenesis; teichoic acid biosynthesis.</text>
</comment>
<keyword evidence="4 5" id="KW-0961">Cell wall biogenesis/degradation</keyword>